<dbReference type="Pfam" id="PF00890">
    <property type="entry name" value="FAD_binding_2"/>
    <property type="match status" value="1"/>
</dbReference>
<evidence type="ECO:0000256" key="12">
    <source>
        <dbReference type="NCBIfam" id="TIGR00551"/>
    </source>
</evidence>
<dbReference type="RefSeq" id="WP_188677480.1">
    <property type="nucleotide sequence ID" value="NZ_BMGP01000003.1"/>
</dbReference>
<dbReference type="SUPFAM" id="SSF46977">
    <property type="entry name" value="Succinate dehydrogenase/fumarate reductase flavoprotein C-terminal domain"/>
    <property type="match status" value="1"/>
</dbReference>
<evidence type="ECO:0000256" key="14">
    <source>
        <dbReference type="SAM" id="MobiDB-lite"/>
    </source>
</evidence>
<dbReference type="Pfam" id="PF02910">
    <property type="entry name" value="Succ_DH_flav_C"/>
    <property type="match status" value="1"/>
</dbReference>
<evidence type="ECO:0000256" key="6">
    <source>
        <dbReference type="ARBA" id="ARBA00022630"/>
    </source>
</evidence>
<dbReference type="EMBL" id="BMGP01000003">
    <property type="protein sequence ID" value="GGF26166.1"/>
    <property type="molecule type" value="Genomic_DNA"/>
</dbReference>
<dbReference type="Proteomes" id="UP000598775">
    <property type="component" value="Unassembled WGS sequence"/>
</dbReference>
<accession>A0A917B5T1</accession>
<keyword evidence="6 13" id="KW-0285">Flavoprotein</keyword>
<evidence type="ECO:0000259" key="16">
    <source>
        <dbReference type="Pfam" id="PF02910"/>
    </source>
</evidence>
<feature type="domain" description="FAD-dependent oxidoreductase 2 FAD-binding" evidence="15">
    <location>
        <begin position="12"/>
        <end position="428"/>
    </location>
</feature>
<evidence type="ECO:0000256" key="8">
    <source>
        <dbReference type="ARBA" id="ARBA00022827"/>
    </source>
</evidence>
<evidence type="ECO:0000256" key="10">
    <source>
        <dbReference type="ARBA" id="ARBA00029426"/>
    </source>
</evidence>
<evidence type="ECO:0000313" key="18">
    <source>
        <dbReference type="Proteomes" id="UP000598775"/>
    </source>
</evidence>
<dbReference type="FunFam" id="3.90.700.10:FF:000002">
    <property type="entry name" value="L-aspartate oxidase"/>
    <property type="match status" value="1"/>
</dbReference>
<gene>
    <name evidence="17" type="ORF">GCM10011399_19510</name>
</gene>
<dbReference type="GO" id="GO:0034628">
    <property type="term" value="P:'de novo' NAD+ biosynthetic process from L-aspartate"/>
    <property type="evidence" value="ECO:0007669"/>
    <property type="project" value="TreeGrafter"/>
</dbReference>
<dbReference type="NCBIfam" id="TIGR00551">
    <property type="entry name" value="nadB"/>
    <property type="match status" value="1"/>
</dbReference>
<dbReference type="PANTHER" id="PTHR42716">
    <property type="entry name" value="L-ASPARTATE OXIDASE"/>
    <property type="match status" value="1"/>
</dbReference>
<comment type="pathway">
    <text evidence="2 13">Cofactor biosynthesis; NAD(+) biosynthesis; iminoaspartate from L-aspartate (oxidase route): step 1/1.</text>
</comment>
<evidence type="ECO:0000256" key="13">
    <source>
        <dbReference type="RuleBase" id="RU362049"/>
    </source>
</evidence>
<dbReference type="InterPro" id="IPR003953">
    <property type="entry name" value="FAD-dep_OxRdtase_2_FAD-bd"/>
</dbReference>
<comment type="catalytic activity">
    <reaction evidence="11">
        <text>L-aspartate + O2 = iminosuccinate + H2O2</text>
        <dbReference type="Rhea" id="RHEA:25876"/>
        <dbReference type="ChEBI" id="CHEBI:15379"/>
        <dbReference type="ChEBI" id="CHEBI:16240"/>
        <dbReference type="ChEBI" id="CHEBI:29991"/>
        <dbReference type="ChEBI" id="CHEBI:77875"/>
        <dbReference type="EC" id="1.4.3.16"/>
    </reaction>
    <physiologicalReaction direction="left-to-right" evidence="11">
        <dbReference type="Rhea" id="RHEA:25877"/>
    </physiologicalReaction>
</comment>
<keyword evidence="8 13" id="KW-0274">FAD</keyword>
<dbReference type="EC" id="1.4.3.16" evidence="4 12"/>
<dbReference type="InterPro" id="IPR005288">
    <property type="entry name" value="NadB"/>
</dbReference>
<name>A0A917B5T1_9MICO</name>
<evidence type="ECO:0000256" key="11">
    <source>
        <dbReference type="ARBA" id="ARBA00048305"/>
    </source>
</evidence>
<organism evidence="17 18">
    <name type="scientific">Subtercola lobariae</name>
    <dbReference type="NCBI Taxonomy" id="1588641"/>
    <lineage>
        <taxon>Bacteria</taxon>
        <taxon>Bacillati</taxon>
        <taxon>Actinomycetota</taxon>
        <taxon>Actinomycetes</taxon>
        <taxon>Micrococcales</taxon>
        <taxon>Microbacteriaceae</taxon>
        <taxon>Subtercola</taxon>
    </lineage>
</organism>
<dbReference type="InterPro" id="IPR027477">
    <property type="entry name" value="Succ_DH/fumarate_Rdtase_cat_sf"/>
</dbReference>
<keyword evidence="18" id="KW-1185">Reference proteome</keyword>
<evidence type="ECO:0000256" key="2">
    <source>
        <dbReference type="ARBA" id="ARBA00004950"/>
    </source>
</evidence>
<comment type="similarity">
    <text evidence="3 13">Belongs to the FAD-dependent oxidoreductase 2 family. NadB subfamily.</text>
</comment>
<proteinExistence type="inferred from homology"/>
<dbReference type="GO" id="GO:0005737">
    <property type="term" value="C:cytoplasm"/>
    <property type="evidence" value="ECO:0007669"/>
    <property type="project" value="UniProtKB-SubCell"/>
</dbReference>
<evidence type="ECO:0000259" key="15">
    <source>
        <dbReference type="Pfam" id="PF00890"/>
    </source>
</evidence>
<keyword evidence="9 13" id="KW-0560">Oxidoreductase</keyword>
<keyword evidence="7 13" id="KW-0662">Pyridine nucleotide biosynthesis</keyword>
<evidence type="ECO:0000256" key="9">
    <source>
        <dbReference type="ARBA" id="ARBA00023002"/>
    </source>
</evidence>
<dbReference type="Gene3D" id="1.20.58.100">
    <property type="entry name" value="Fumarate reductase/succinate dehydrogenase flavoprotein-like, C-terminal domain"/>
    <property type="match status" value="1"/>
</dbReference>
<dbReference type="AlphaFoldDB" id="A0A917B5T1"/>
<comment type="subcellular location">
    <subcellularLocation>
        <location evidence="13">Cytoplasm</location>
    </subcellularLocation>
</comment>
<protein>
    <recommendedName>
        <fullName evidence="5 12">L-aspartate oxidase</fullName>
        <ecNumber evidence="4 12">1.4.3.16</ecNumber>
    </recommendedName>
</protein>
<dbReference type="Gene3D" id="3.90.700.10">
    <property type="entry name" value="Succinate dehydrogenase/fumarate reductase flavoprotein, catalytic domain"/>
    <property type="match status" value="1"/>
</dbReference>
<comment type="caution">
    <text evidence="17">The sequence shown here is derived from an EMBL/GenBank/DDBJ whole genome shotgun (WGS) entry which is preliminary data.</text>
</comment>
<evidence type="ECO:0000256" key="3">
    <source>
        <dbReference type="ARBA" id="ARBA00008562"/>
    </source>
</evidence>
<feature type="region of interest" description="Disordered" evidence="14">
    <location>
        <begin position="461"/>
        <end position="493"/>
    </location>
</feature>
<comment type="function">
    <text evidence="10">Catalyzes the oxidation of L-aspartate to iminoaspartate, the first step in the de novo biosynthesis of NAD(+).</text>
</comment>
<evidence type="ECO:0000313" key="17">
    <source>
        <dbReference type="EMBL" id="GGF26166.1"/>
    </source>
</evidence>
<dbReference type="PRINTS" id="PR00368">
    <property type="entry name" value="FADPNR"/>
</dbReference>
<comment type="cofactor">
    <cofactor evidence="1 13">
        <name>FAD</name>
        <dbReference type="ChEBI" id="CHEBI:57692"/>
    </cofactor>
</comment>
<dbReference type="GO" id="GO:0033765">
    <property type="term" value="F:steroid dehydrogenase activity, acting on the CH-CH group of donors"/>
    <property type="evidence" value="ECO:0007669"/>
    <property type="project" value="UniProtKB-ARBA"/>
</dbReference>
<evidence type="ECO:0000256" key="7">
    <source>
        <dbReference type="ARBA" id="ARBA00022642"/>
    </source>
</evidence>
<dbReference type="SUPFAM" id="SSF51905">
    <property type="entry name" value="FAD/NAD(P)-binding domain"/>
    <property type="match status" value="1"/>
</dbReference>
<dbReference type="PANTHER" id="PTHR42716:SF2">
    <property type="entry name" value="L-ASPARTATE OXIDASE, CHLOROPLASTIC"/>
    <property type="match status" value="1"/>
</dbReference>
<dbReference type="SUPFAM" id="SSF56425">
    <property type="entry name" value="Succinate dehydrogenase/fumarate reductase flavoprotein, catalytic domain"/>
    <property type="match status" value="1"/>
</dbReference>
<reference evidence="17 18" key="1">
    <citation type="journal article" date="2014" name="Int. J. Syst. Evol. Microbiol.">
        <title>Complete genome sequence of Corynebacterium casei LMG S-19264T (=DSM 44701T), isolated from a smear-ripened cheese.</title>
        <authorList>
            <consortium name="US DOE Joint Genome Institute (JGI-PGF)"/>
            <person name="Walter F."/>
            <person name="Albersmeier A."/>
            <person name="Kalinowski J."/>
            <person name="Ruckert C."/>
        </authorList>
    </citation>
    <scope>NUCLEOTIDE SEQUENCE [LARGE SCALE GENOMIC DNA]</scope>
    <source>
        <strain evidence="17 18">CGMCC 1.12976</strain>
    </source>
</reference>
<evidence type="ECO:0000256" key="4">
    <source>
        <dbReference type="ARBA" id="ARBA00012173"/>
    </source>
</evidence>
<dbReference type="GO" id="GO:0008734">
    <property type="term" value="F:L-aspartate oxidase activity"/>
    <property type="evidence" value="ECO:0007669"/>
    <property type="project" value="UniProtKB-UniRule"/>
</dbReference>
<dbReference type="Gene3D" id="3.50.50.60">
    <property type="entry name" value="FAD/NAD(P)-binding domain"/>
    <property type="match status" value="1"/>
</dbReference>
<sequence>MTTNSGAGRPTAIVVGSGIAGLVVALRAGRTHDVTLITKAELGESNTRYAQGGIAVALFADDSVESHVADTLVAGAGINRVAAVEVLCAEGPDRIRDLIRWGVEFDRVASEAGGSSALSAGRVEGDDLIDGLARGMEAAHAHARILHAGGDATGAEIESALVRAVRATASRILEYTFVADLVVEDVAGDVAGGVAGDVTDAAAAERRVTGVVAGERRVTGVEVIGPDGVASTLLADAVILASGGAGQLFAHTTNPEVTTGDGVAAAYRAGAQLSDLEFYQFHPTSLAVPGNFLISEAVRGEGAVLLNAAGERFMPAVHPDAELAPRDVVARAIAEQMQKQGGAPVLLDATRLGAEFLATRFPSITEACRRNGLDWSVQPIPVTPAAHYWMGGVTTDEWGRTSLAGLYAVGEVACTGVHGANRLASNSLLESVVFAWRCVDALRGEADPTLAPSPFAASVAPAPLTSATSDGESARFGREMPVQPPLSSETHSLDGAAPSRLELQQVMWNNVGVYRDAATLERALEALEAWAPSYATLHDRENANLLLLGTLIARSALAREESRGAHFRSDYPEPREVFRRHISVQQGSVERESAVAR</sequence>
<dbReference type="InterPro" id="IPR037099">
    <property type="entry name" value="Fum_R/Succ_DH_flav-like_C_sf"/>
</dbReference>
<feature type="domain" description="Fumarate reductase/succinate dehydrogenase flavoprotein-like C-terminal" evidence="16">
    <location>
        <begin position="500"/>
        <end position="576"/>
    </location>
</feature>
<evidence type="ECO:0000256" key="5">
    <source>
        <dbReference type="ARBA" id="ARBA00021901"/>
    </source>
</evidence>
<dbReference type="InterPro" id="IPR036188">
    <property type="entry name" value="FAD/NAD-bd_sf"/>
</dbReference>
<evidence type="ECO:0000256" key="1">
    <source>
        <dbReference type="ARBA" id="ARBA00001974"/>
    </source>
</evidence>
<dbReference type="InterPro" id="IPR015939">
    <property type="entry name" value="Fum_Rdtase/Succ_DH_flav-like_C"/>
</dbReference>